<keyword evidence="2" id="KW-0012">Acyltransferase</keyword>
<dbReference type="PANTHER" id="PTHR43792:SF8">
    <property type="entry name" value="[RIBOSOMAL PROTEIN US5]-ALANINE N-ACETYLTRANSFERASE"/>
    <property type="match status" value="1"/>
</dbReference>
<evidence type="ECO:0000313" key="6">
    <source>
        <dbReference type="Proteomes" id="UP000280344"/>
    </source>
</evidence>
<evidence type="ECO:0000256" key="3">
    <source>
        <dbReference type="ARBA" id="ARBA00038502"/>
    </source>
</evidence>
<dbReference type="CDD" id="cd04301">
    <property type="entry name" value="NAT_SF"/>
    <property type="match status" value="1"/>
</dbReference>
<accession>A0A3S9PX10</accession>
<comment type="similarity">
    <text evidence="3">Belongs to the acetyltransferase family. RimJ subfamily.</text>
</comment>
<gene>
    <name evidence="5" type="ORF">EJ997_05210</name>
</gene>
<dbReference type="RefSeq" id="WP_126703638.1">
    <property type="nucleotide sequence ID" value="NZ_CP034593.1"/>
</dbReference>
<proteinExistence type="inferred from homology"/>
<keyword evidence="6" id="KW-1185">Reference proteome</keyword>
<evidence type="ECO:0000259" key="4">
    <source>
        <dbReference type="PROSITE" id="PS51186"/>
    </source>
</evidence>
<evidence type="ECO:0000256" key="1">
    <source>
        <dbReference type="ARBA" id="ARBA00022679"/>
    </source>
</evidence>
<dbReference type="SUPFAM" id="SSF55729">
    <property type="entry name" value="Acyl-CoA N-acyltransferases (Nat)"/>
    <property type="match status" value="1"/>
</dbReference>
<dbReference type="GO" id="GO:0008999">
    <property type="term" value="F:protein-N-terminal-alanine acetyltransferase activity"/>
    <property type="evidence" value="ECO:0007669"/>
    <property type="project" value="TreeGrafter"/>
</dbReference>
<organism evidence="5 6">
    <name type="scientific">Flaviflexus ciconiae</name>
    <dbReference type="NCBI Taxonomy" id="2496867"/>
    <lineage>
        <taxon>Bacteria</taxon>
        <taxon>Bacillati</taxon>
        <taxon>Actinomycetota</taxon>
        <taxon>Actinomycetes</taxon>
        <taxon>Actinomycetales</taxon>
        <taxon>Actinomycetaceae</taxon>
        <taxon>Flaviflexus</taxon>
    </lineage>
</organism>
<dbReference type="InterPro" id="IPR051531">
    <property type="entry name" value="N-acetyltransferase"/>
</dbReference>
<dbReference type="Proteomes" id="UP000280344">
    <property type="component" value="Chromosome"/>
</dbReference>
<dbReference type="PROSITE" id="PS51186">
    <property type="entry name" value="GNAT"/>
    <property type="match status" value="1"/>
</dbReference>
<evidence type="ECO:0000313" key="5">
    <source>
        <dbReference type="EMBL" id="AZQ76832.1"/>
    </source>
</evidence>
<dbReference type="OrthoDB" id="5242221at2"/>
<dbReference type="PANTHER" id="PTHR43792">
    <property type="entry name" value="GNAT FAMILY, PUTATIVE (AFU_ORTHOLOGUE AFUA_3G00765)-RELATED-RELATED"/>
    <property type="match status" value="1"/>
</dbReference>
<dbReference type="KEGG" id="flh:EJ997_05210"/>
<dbReference type="InterPro" id="IPR016181">
    <property type="entry name" value="Acyl_CoA_acyltransferase"/>
</dbReference>
<dbReference type="Pfam" id="PF13302">
    <property type="entry name" value="Acetyltransf_3"/>
    <property type="match status" value="1"/>
</dbReference>
<feature type="domain" description="N-acetyltransferase" evidence="4">
    <location>
        <begin position="2"/>
        <end position="170"/>
    </location>
</feature>
<name>A0A3S9PX10_9ACTO</name>
<reference evidence="5 6" key="1">
    <citation type="submission" date="2018-12" db="EMBL/GenBank/DDBJ databases">
        <title>Complete genome sequence of Flaviflexus sp. H23T48.</title>
        <authorList>
            <person name="Bae J.-W."/>
            <person name="Lee J.-Y."/>
        </authorList>
    </citation>
    <scope>NUCLEOTIDE SEQUENCE [LARGE SCALE GENOMIC DNA]</scope>
    <source>
        <strain evidence="5 6">H23T48</strain>
    </source>
</reference>
<keyword evidence="1 5" id="KW-0808">Transferase</keyword>
<protein>
    <submittedName>
        <fullName evidence="5">N-acetyltransferase</fullName>
    </submittedName>
</protein>
<dbReference type="GO" id="GO:0005737">
    <property type="term" value="C:cytoplasm"/>
    <property type="evidence" value="ECO:0007669"/>
    <property type="project" value="TreeGrafter"/>
</dbReference>
<dbReference type="InterPro" id="IPR000182">
    <property type="entry name" value="GNAT_dom"/>
</dbReference>
<evidence type="ECO:0000256" key="2">
    <source>
        <dbReference type="ARBA" id="ARBA00023315"/>
    </source>
</evidence>
<dbReference type="EMBL" id="CP034593">
    <property type="protein sequence ID" value="AZQ76832.1"/>
    <property type="molecule type" value="Genomic_DNA"/>
</dbReference>
<dbReference type="Gene3D" id="3.40.630.30">
    <property type="match status" value="1"/>
</dbReference>
<sequence length="172" mass="19389">MIKIRVVTAMDVEELTDLIVASREFLAPFEPRREDSYYDLDFQKKLMTAKLADHEQGSEVPFVVLDQDKIIGQLVLDRIELGPYQSCEIGYWIAEEACGKGCATEAVAQAIDFACEELGLKRIMAATLPSNIPSIRVLEKNGFTKIGEAKNYMEIAGERRDHILYEYTYTGA</sequence>
<dbReference type="AlphaFoldDB" id="A0A3S9PX10"/>